<feature type="non-terminal residue" evidence="2">
    <location>
        <position position="1"/>
    </location>
</feature>
<evidence type="ECO:0000256" key="1">
    <source>
        <dbReference type="SAM" id="MobiDB-lite"/>
    </source>
</evidence>
<comment type="caution">
    <text evidence="2">The sequence shown here is derived from an EMBL/GenBank/DDBJ whole genome shotgun (WGS) entry which is preliminary data.</text>
</comment>
<dbReference type="AlphaFoldDB" id="A0A6A0AMG5"/>
<gene>
    <name evidence="2" type="ORF">HaLaN_33198</name>
</gene>
<dbReference type="Proteomes" id="UP000485058">
    <property type="component" value="Unassembled WGS sequence"/>
</dbReference>
<feature type="region of interest" description="Disordered" evidence="1">
    <location>
        <begin position="1"/>
        <end position="23"/>
    </location>
</feature>
<feature type="non-terminal residue" evidence="2">
    <location>
        <position position="64"/>
    </location>
</feature>
<sequence>GGCGQQPERRRQQQPVPKPEDCGHLWQHHLHPATTSFDAVRGSAIFRSRLWSRQLLPAAKCRKG</sequence>
<dbReference type="EMBL" id="BLLF01009623">
    <property type="protein sequence ID" value="GFH33778.1"/>
    <property type="molecule type" value="Genomic_DNA"/>
</dbReference>
<keyword evidence="3" id="KW-1185">Reference proteome</keyword>
<evidence type="ECO:0000313" key="2">
    <source>
        <dbReference type="EMBL" id="GFH33778.1"/>
    </source>
</evidence>
<reference evidence="2 3" key="1">
    <citation type="submission" date="2020-02" db="EMBL/GenBank/DDBJ databases">
        <title>Draft genome sequence of Haematococcus lacustris strain NIES-144.</title>
        <authorList>
            <person name="Morimoto D."/>
            <person name="Nakagawa S."/>
            <person name="Yoshida T."/>
            <person name="Sawayama S."/>
        </authorList>
    </citation>
    <scope>NUCLEOTIDE SEQUENCE [LARGE SCALE GENOMIC DNA]</scope>
    <source>
        <strain evidence="2 3">NIES-144</strain>
    </source>
</reference>
<evidence type="ECO:0000313" key="3">
    <source>
        <dbReference type="Proteomes" id="UP000485058"/>
    </source>
</evidence>
<proteinExistence type="predicted"/>
<accession>A0A6A0AMG5</accession>
<name>A0A6A0AMG5_HAELA</name>
<organism evidence="2 3">
    <name type="scientific">Haematococcus lacustris</name>
    <name type="common">Green alga</name>
    <name type="synonym">Haematococcus pluvialis</name>
    <dbReference type="NCBI Taxonomy" id="44745"/>
    <lineage>
        <taxon>Eukaryota</taxon>
        <taxon>Viridiplantae</taxon>
        <taxon>Chlorophyta</taxon>
        <taxon>core chlorophytes</taxon>
        <taxon>Chlorophyceae</taxon>
        <taxon>CS clade</taxon>
        <taxon>Chlamydomonadales</taxon>
        <taxon>Haematococcaceae</taxon>
        <taxon>Haematococcus</taxon>
    </lineage>
</organism>
<protein>
    <submittedName>
        <fullName evidence="2">Uncharacterized protein</fullName>
    </submittedName>
</protein>